<keyword evidence="8" id="KW-0378">Hydrolase</keyword>
<evidence type="ECO:0000256" key="11">
    <source>
        <dbReference type="ARBA" id="ARBA00029811"/>
    </source>
</evidence>
<evidence type="ECO:0000256" key="2">
    <source>
        <dbReference type="ARBA" id="ARBA00001947"/>
    </source>
</evidence>
<evidence type="ECO:0000256" key="9">
    <source>
        <dbReference type="ARBA" id="ARBA00022833"/>
    </source>
</evidence>
<evidence type="ECO:0000256" key="6">
    <source>
        <dbReference type="ARBA" id="ARBA00022670"/>
    </source>
</evidence>
<evidence type="ECO:0000313" key="16">
    <source>
        <dbReference type="EMBL" id="MDP9848728.1"/>
    </source>
</evidence>
<feature type="signal peptide" evidence="13">
    <location>
        <begin position="1"/>
        <end position="29"/>
    </location>
</feature>
<evidence type="ECO:0000256" key="7">
    <source>
        <dbReference type="ARBA" id="ARBA00022723"/>
    </source>
</evidence>
<dbReference type="InterPro" id="IPR042097">
    <property type="entry name" value="Aminopeptidase_N-like_N_sf"/>
</dbReference>
<dbReference type="InterPro" id="IPR027268">
    <property type="entry name" value="Peptidase_M4/M1_CTD_sf"/>
</dbReference>
<dbReference type="PANTHER" id="PTHR11533">
    <property type="entry name" value="PROTEASE M1 ZINC METALLOPROTEASE"/>
    <property type="match status" value="1"/>
</dbReference>
<keyword evidence="9" id="KW-0862">Zinc</keyword>
<evidence type="ECO:0000256" key="12">
    <source>
        <dbReference type="ARBA" id="ARBA00031533"/>
    </source>
</evidence>
<dbReference type="GO" id="GO:0004177">
    <property type="term" value="F:aminopeptidase activity"/>
    <property type="evidence" value="ECO:0007669"/>
    <property type="project" value="UniProtKB-KW"/>
</dbReference>
<dbReference type="PRINTS" id="PR00756">
    <property type="entry name" value="ALADIPTASE"/>
</dbReference>
<dbReference type="Proteomes" id="UP001225356">
    <property type="component" value="Unassembled WGS sequence"/>
</dbReference>
<comment type="similarity">
    <text evidence="3">Belongs to the peptidase M1 family.</text>
</comment>
<evidence type="ECO:0000256" key="8">
    <source>
        <dbReference type="ARBA" id="ARBA00022801"/>
    </source>
</evidence>
<dbReference type="InterPro" id="IPR014782">
    <property type="entry name" value="Peptidase_M1_dom"/>
</dbReference>
<keyword evidence="10" id="KW-0482">Metalloprotease</keyword>
<dbReference type="Pfam" id="PF17900">
    <property type="entry name" value="Peptidase_M1_N"/>
    <property type="match status" value="1"/>
</dbReference>
<feature type="chain" id="PRO_5046234713" description="Aminopeptidase N" evidence="13">
    <location>
        <begin position="30"/>
        <end position="473"/>
    </location>
</feature>
<evidence type="ECO:0000259" key="14">
    <source>
        <dbReference type="Pfam" id="PF01433"/>
    </source>
</evidence>
<keyword evidence="17" id="KW-1185">Reference proteome</keyword>
<dbReference type="Gene3D" id="2.60.40.1730">
    <property type="entry name" value="tricorn interacting facor f3 domain"/>
    <property type="match status" value="1"/>
</dbReference>
<dbReference type="CDD" id="cd09603">
    <property type="entry name" value="M1_APN_like"/>
    <property type="match status" value="1"/>
</dbReference>
<dbReference type="RefSeq" id="WP_307566216.1">
    <property type="nucleotide sequence ID" value="NZ_JAUSQU010000001.1"/>
</dbReference>
<proteinExistence type="inferred from homology"/>
<keyword evidence="16" id="KW-0031">Aminopeptidase</keyword>
<comment type="cofactor">
    <cofactor evidence="2">
        <name>Zn(2+)</name>
        <dbReference type="ChEBI" id="CHEBI:29105"/>
    </cofactor>
</comment>
<dbReference type="EC" id="3.4.11.2" evidence="4"/>
<evidence type="ECO:0000259" key="15">
    <source>
        <dbReference type="Pfam" id="PF17900"/>
    </source>
</evidence>
<feature type="domain" description="Aminopeptidase N-like N-terminal" evidence="15">
    <location>
        <begin position="62"/>
        <end position="233"/>
    </location>
</feature>
<feature type="domain" description="Peptidase M1 membrane alanine aminopeptidase" evidence="14">
    <location>
        <begin position="320"/>
        <end position="463"/>
    </location>
</feature>
<comment type="catalytic activity">
    <reaction evidence="1">
        <text>Release of an N-terminal amino acid, Xaa-|-Yaa- from a peptide, amide or arylamide. Xaa is preferably Ala, but may be most amino acids including Pro (slow action). When a terminal hydrophobic residue is followed by a prolyl residue, the two may be released as an intact Xaa-Pro dipeptide.</text>
        <dbReference type="EC" id="3.4.11.2"/>
    </reaction>
</comment>
<dbReference type="InterPro" id="IPR045357">
    <property type="entry name" value="Aminopeptidase_N-like_N"/>
</dbReference>
<evidence type="ECO:0000256" key="4">
    <source>
        <dbReference type="ARBA" id="ARBA00012564"/>
    </source>
</evidence>
<evidence type="ECO:0000256" key="3">
    <source>
        <dbReference type="ARBA" id="ARBA00010136"/>
    </source>
</evidence>
<dbReference type="PANTHER" id="PTHR11533:SF297">
    <property type="entry name" value="AMINOPEPTIDASE N"/>
    <property type="match status" value="1"/>
</dbReference>
<sequence length="473" mass="51048">MRPRSIRGTALAAALCVLASAPLAHPALAAPGKPGDPRHSAGAAGIGDPYFPAQGNGGFDVKHYDVAFSYDPATKRMDATTTITATATQDLDRFNLDFRGPKITDLNVDRHRASFRRDGQELVVTPRLKLKNRKSFTVVVKYAGTPPVITDPDGSIEGWVPTDDGAFVPGEPQGTPAWIPSNDHPTDKATFTFHATVPEGVTAVGNGQLLSQKTRKGRTTFVWDSTEPMATYLATVTIGKFKVATSKTPGGIPVYTAVDPALATQSAAVVARIPDIIGYFTSLFGPYPFASAGAIVDRAPNVGYALESQTKPIFSSAPSLSTMAHEIAHQWYGDSVSPKRWSDIWLNEGFATYAQWLWTEHNGGATAQQTFDSSDNYGRDAAAPFWQTVTADPGTADLFGDVPYNRGAMTLHALRGKIGDTAFFKLVKDWAAKHKYGNVSTADFIHQASSVSGKNLKTFFDVWLYRKGKPTTW</sequence>
<dbReference type="Gene3D" id="1.10.390.10">
    <property type="entry name" value="Neutral Protease Domain 2"/>
    <property type="match status" value="1"/>
</dbReference>
<organism evidence="16 17">
    <name type="scientific">Streptosporangium lutulentum</name>
    <dbReference type="NCBI Taxonomy" id="1461250"/>
    <lineage>
        <taxon>Bacteria</taxon>
        <taxon>Bacillati</taxon>
        <taxon>Actinomycetota</taxon>
        <taxon>Actinomycetes</taxon>
        <taxon>Streptosporangiales</taxon>
        <taxon>Streptosporangiaceae</taxon>
        <taxon>Streptosporangium</taxon>
    </lineage>
</organism>
<dbReference type="SUPFAM" id="SSF55486">
    <property type="entry name" value="Metalloproteases ('zincins'), catalytic domain"/>
    <property type="match status" value="1"/>
</dbReference>
<dbReference type="SUPFAM" id="SSF63737">
    <property type="entry name" value="Leukotriene A4 hydrolase N-terminal domain"/>
    <property type="match status" value="1"/>
</dbReference>
<reference evidence="16 17" key="1">
    <citation type="submission" date="2023-07" db="EMBL/GenBank/DDBJ databases">
        <title>Sequencing the genomes of 1000 actinobacteria strains.</title>
        <authorList>
            <person name="Klenk H.-P."/>
        </authorList>
    </citation>
    <scope>NUCLEOTIDE SEQUENCE [LARGE SCALE GENOMIC DNA]</scope>
    <source>
        <strain evidence="16 17">DSM 46740</strain>
    </source>
</reference>
<evidence type="ECO:0000256" key="5">
    <source>
        <dbReference type="ARBA" id="ARBA00015611"/>
    </source>
</evidence>
<accession>A0ABT9QPQ9</accession>
<protein>
    <recommendedName>
        <fullName evidence="5">Aminopeptidase N</fullName>
        <ecNumber evidence="4">3.4.11.2</ecNumber>
    </recommendedName>
    <alternativeName>
        <fullName evidence="11">Alanine aminopeptidase</fullName>
    </alternativeName>
    <alternativeName>
        <fullName evidence="12">Lysyl aminopeptidase</fullName>
    </alternativeName>
</protein>
<keyword evidence="13" id="KW-0732">Signal</keyword>
<name>A0ABT9QPQ9_9ACTN</name>
<evidence type="ECO:0000256" key="13">
    <source>
        <dbReference type="SAM" id="SignalP"/>
    </source>
</evidence>
<dbReference type="Pfam" id="PF01433">
    <property type="entry name" value="Peptidase_M1"/>
    <property type="match status" value="1"/>
</dbReference>
<evidence type="ECO:0000256" key="10">
    <source>
        <dbReference type="ARBA" id="ARBA00023049"/>
    </source>
</evidence>
<evidence type="ECO:0000313" key="17">
    <source>
        <dbReference type="Proteomes" id="UP001225356"/>
    </source>
</evidence>
<keyword evidence="7" id="KW-0479">Metal-binding</keyword>
<evidence type="ECO:0000256" key="1">
    <source>
        <dbReference type="ARBA" id="ARBA00000098"/>
    </source>
</evidence>
<keyword evidence="6" id="KW-0645">Protease</keyword>
<dbReference type="InterPro" id="IPR050344">
    <property type="entry name" value="Peptidase_M1_aminopeptidases"/>
</dbReference>
<dbReference type="InterPro" id="IPR001930">
    <property type="entry name" value="Peptidase_M1"/>
</dbReference>
<dbReference type="EMBL" id="JAUSQU010000001">
    <property type="protein sequence ID" value="MDP9848728.1"/>
    <property type="molecule type" value="Genomic_DNA"/>
</dbReference>
<comment type="caution">
    <text evidence="16">The sequence shown here is derived from an EMBL/GenBank/DDBJ whole genome shotgun (WGS) entry which is preliminary data.</text>
</comment>
<gene>
    <name evidence="16" type="ORF">J2853_007939</name>
</gene>